<comment type="caution">
    <text evidence="1">The sequence shown here is derived from an EMBL/GenBank/DDBJ whole genome shotgun (WGS) entry which is preliminary data.</text>
</comment>
<keyword evidence="2" id="KW-1185">Reference proteome</keyword>
<protein>
    <submittedName>
        <fullName evidence="1">Uncharacterized protein</fullName>
    </submittedName>
</protein>
<evidence type="ECO:0000313" key="1">
    <source>
        <dbReference type="EMBL" id="KAJ4846403.1"/>
    </source>
</evidence>
<sequence>MCHPGIPPIPHYNLVVARRRMVLEAVVEAETGHAREEVAGGAGDGASSIKNCLCSPTRHPGSFRCRYHHADYVWGGRITKKLIKC</sequence>
<dbReference type="Proteomes" id="UP001141552">
    <property type="component" value="Unassembled WGS sequence"/>
</dbReference>
<dbReference type="AlphaFoldDB" id="A0A9Q0JLQ3"/>
<reference evidence="1" key="2">
    <citation type="journal article" date="2023" name="Plants (Basel)">
        <title>Annotation of the Turnera subulata (Passifloraceae) Draft Genome Reveals the S-Locus Evolved after the Divergence of Turneroideae from Passifloroideae in a Stepwise Manner.</title>
        <authorList>
            <person name="Henning P.M."/>
            <person name="Roalson E.H."/>
            <person name="Mir W."/>
            <person name="McCubbin A.G."/>
            <person name="Shore J.S."/>
        </authorList>
    </citation>
    <scope>NUCLEOTIDE SEQUENCE</scope>
    <source>
        <strain evidence="1">F60SS</strain>
    </source>
</reference>
<dbReference type="EMBL" id="JAKUCV010001432">
    <property type="protein sequence ID" value="KAJ4846403.1"/>
    <property type="molecule type" value="Genomic_DNA"/>
</dbReference>
<accession>A0A9Q0JLQ3</accession>
<reference evidence="1" key="1">
    <citation type="submission" date="2022-02" db="EMBL/GenBank/DDBJ databases">
        <authorList>
            <person name="Henning P.M."/>
            <person name="McCubbin A.G."/>
            <person name="Shore J.S."/>
        </authorList>
    </citation>
    <scope>NUCLEOTIDE SEQUENCE</scope>
    <source>
        <strain evidence="1">F60SS</strain>
        <tissue evidence="1">Leaves</tissue>
    </source>
</reference>
<evidence type="ECO:0000313" key="2">
    <source>
        <dbReference type="Proteomes" id="UP001141552"/>
    </source>
</evidence>
<dbReference type="PANTHER" id="PTHR33132:SF135">
    <property type="entry name" value="OS02G0799700 PROTEIN"/>
    <property type="match status" value="1"/>
</dbReference>
<gene>
    <name evidence="1" type="ORF">Tsubulata_006028</name>
</gene>
<dbReference type="PANTHER" id="PTHR33132">
    <property type="entry name" value="OSJNBB0118P14.9 PROTEIN"/>
    <property type="match status" value="1"/>
</dbReference>
<dbReference type="OrthoDB" id="1676051at2759"/>
<proteinExistence type="predicted"/>
<organism evidence="1 2">
    <name type="scientific">Turnera subulata</name>
    <dbReference type="NCBI Taxonomy" id="218843"/>
    <lineage>
        <taxon>Eukaryota</taxon>
        <taxon>Viridiplantae</taxon>
        <taxon>Streptophyta</taxon>
        <taxon>Embryophyta</taxon>
        <taxon>Tracheophyta</taxon>
        <taxon>Spermatophyta</taxon>
        <taxon>Magnoliopsida</taxon>
        <taxon>eudicotyledons</taxon>
        <taxon>Gunneridae</taxon>
        <taxon>Pentapetalae</taxon>
        <taxon>rosids</taxon>
        <taxon>fabids</taxon>
        <taxon>Malpighiales</taxon>
        <taxon>Passifloraceae</taxon>
        <taxon>Turnera</taxon>
    </lineage>
</organism>
<name>A0A9Q0JLQ3_9ROSI</name>